<name>A0AAD6VGP8_9AGAR</name>
<gene>
    <name evidence="1" type="ORF">GGX14DRAFT_622905</name>
</gene>
<dbReference type="AlphaFoldDB" id="A0AAD6VGP8"/>
<sequence length="242" mass="27416">MTLTLAQRQTAEAVAQKIFQWEVLAEEQCRILREETDYKEVCQAHAEYAPNTSPVGTLPPREDYDSCIRQAELDVQKECITIIDRIRCVSTCVFLCRITMNLTAEENESMYLEMLRLRTALHQGHLSSLGYQIPTPPTPTPQYPLVFDATAFTLEELGSFRRIRVSTTDISKYRRNTDLLTKHTFVTSAPDGSEKAFRVSTVLTGGEKLVYVVFADDGPEAVSYSLKDFFDLLSTSKRAVVR</sequence>
<accession>A0AAD6VGP8</accession>
<reference evidence="1" key="1">
    <citation type="submission" date="2023-03" db="EMBL/GenBank/DDBJ databases">
        <title>Massive genome expansion in bonnet fungi (Mycena s.s.) driven by repeated elements and novel gene families across ecological guilds.</title>
        <authorList>
            <consortium name="Lawrence Berkeley National Laboratory"/>
            <person name="Harder C.B."/>
            <person name="Miyauchi S."/>
            <person name="Viragh M."/>
            <person name="Kuo A."/>
            <person name="Thoen E."/>
            <person name="Andreopoulos B."/>
            <person name="Lu D."/>
            <person name="Skrede I."/>
            <person name="Drula E."/>
            <person name="Henrissat B."/>
            <person name="Morin E."/>
            <person name="Kohler A."/>
            <person name="Barry K."/>
            <person name="LaButti K."/>
            <person name="Morin E."/>
            <person name="Salamov A."/>
            <person name="Lipzen A."/>
            <person name="Mereny Z."/>
            <person name="Hegedus B."/>
            <person name="Baldrian P."/>
            <person name="Stursova M."/>
            <person name="Weitz H."/>
            <person name="Taylor A."/>
            <person name="Grigoriev I.V."/>
            <person name="Nagy L.G."/>
            <person name="Martin F."/>
            <person name="Kauserud H."/>
        </authorList>
    </citation>
    <scope>NUCLEOTIDE SEQUENCE</scope>
    <source>
        <strain evidence="1">9144</strain>
    </source>
</reference>
<organism evidence="1 2">
    <name type="scientific">Mycena pura</name>
    <dbReference type="NCBI Taxonomy" id="153505"/>
    <lineage>
        <taxon>Eukaryota</taxon>
        <taxon>Fungi</taxon>
        <taxon>Dikarya</taxon>
        <taxon>Basidiomycota</taxon>
        <taxon>Agaricomycotina</taxon>
        <taxon>Agaricomycetes</taxon>
        <taxon>Agaricomycetidae</taxon>
        <taxon>Agaricales</taxon>
        <taxon>Marasmiineae</taxon>
        <taxon>Mycenaceae</taxon>
        <taxon>Mycena</taxon>
    </lineage>
</organism>
<keyword evidence="2" id="KW-1185">Reference proteome</keyword>
<protein>
    <submittedName>
        <fullName evidence="1">Uncharacterized protein</fullName>
    </submittedName>
</protein>
<evidence type="ECO:0000313" key="1">
    <source>
        <dbReference type="EMBL" id="KAJ7212282.1"/>
    </source>
</evidence>
<proteinExistence type="predicted"/>
<dbReference type="Proteomes" id="UP001219525">
    <property type="component" value="Unassembled WGS sequence"/>
</dbReference>
<comment type="caution">
    <text evidence="1">The sequence shown here is derived from an EMBL/GenBank/DDBJ whole genome shotgun (WGS) entry which is preliminary data.</text>
</comment>
<dbReference type="EMBL" id="JARJCW010000024">
    <property type="protein sequence ID" value="KAJ7212282.1"/>
    <property type="molecule type" value="Genomic_DNA"/>
</dbReference>
<evidence type="ECO:0000313" key="2">
    <source>
        <dbReference type="Proteomes" id="UP001219525"/>
    </source>
</evidence>